<dbReference type="Proteomes" id="UP000182179">
    <property type="component" value="Unassembled WGS sequence"/>
</dbReference>
<dbReference type="InterPro" id="IPR051466">
    <property type="entry name" value="D-amino_acid_metab_enzyme"/>
</dbReference>
<evidence type="ECO:0000313" key="4">
    <source>
        <dbReference type="EMBL" id="OIN53223.1"/>
    </source>
</evidence>
<reference evidence="4 6" key="1">
    <citation type="submission" date="2016-08" db="EMBL/GenBank/DDBJ databases">
        <title>Draft genome sequence of Pseudomonas costantinii LMG 22119, type strain isolated from cultivated mushroom (Agaricus bisporus) sporophores.</title>
        <authorList>
            <person name="Tambong J.T."/>
        </authorList>
    </citation>
    <scope>NUCLEOTIDE SEQUENCE [LARGE SCALE GENOMIC DNA]</scope>
    <source>
        <strain evidence="4 6">LMG 22119</strain>
    </source>
</reference>
<dbReference type="RefSeq" id="WP_071484069.1">
    <property type="nucleotide sequence ID" value="NZ_FNTS01000002.1"/>
</dbReference>
<sequence length="378" mass="40891">MSTPIASLDTPVALVDVPRMQRNIQRMQQRMNSLGVRLRPHIKTSKCLPVIEAQIASGASGVTVSTLKEAEHCFTQGISDVFYAVAIAPGKLPQALALRRKGCNLSLLTDSVAGAQAIVAFAQQHDERFDVWIEIDCDGHRSGLATEDNALIDVARILSKGGMSLRGVMTHAGSSYELDSLEALQALAEQERALCVRAAERIRETGLTCPEVSIGSTPTALSALNLDGVTEVRAGVYVFFDLVMHNIGVCQADELALSVLTTVIGHQQDKGWIITDAGWMAMSRDRGTQRQRQDYGYGQVCTETGDWIEGALVTGANQEHGIITLGTAQSDDIVARFPIGSRLRILPNHACATGAQFPDYQAMDAEGVVHTWSRLHGW</sequence>
<evidence type="ECO:0000256" key="1">
    <source>
        <dbReference type="ARBA" id="ARBA00005323"/>
    </source>
</evidence>
<dbReference type="CDD" id="cd06812">
    <property type="entry name" value="PLPDE_III_DSD_D-TA_like_1"/>
    <property type="match status" value="1"/>
</dbReference>
<dbReference type="InterPro" id="IPR029066">
    <property type="entry name" value="PLP-binding_barrel"/>
</dbReference>
<evidence type="ECO:0000313" key="5">
    <source>
        <dbReference type="EMBL" id="SED19462.1"/>
    </source>
</evidence>
<comment type="caution">
    <text evidence="4">The sequence shown here is derived from an EMBL/GenBank/DDBJ whole genome shotgun (WGS) entry which is preliminary data.</text>
</comment>
<dbReference type="OrthoDB" id="9772497at2"/>
<keyword evidence="7" id="KW-1185">Reference proteome</keyword>
<comment type="similarity">
    <text evidence="1">Belongs to the DSD1 family.</text>
</comment>
<dbReference type="SUPFAM" id="SSF51419">
    <property type="entry name" value="PLP-binding barrel"/>
    <property type="match status" value="1"/>
</dbReference>
<accession>A0A1S2V3C4</accession>
<evidence type="ECO:0000259" key="3">
    <source>
        <dbReference type="SMART" id="SM01119"/>
    </source>
</evidence>
<protein>
    <submittedName>
        <fullName evidence="4">Alanine racemase</fullName>
    </submittedName>
    <submittedName>
        <fullName evidence="5">D-serine deaminase, pyridoxal phosphate-dependent</fullName>
    </submittedName>
</protein>
<organism evidence="4 6">
    <name type="scientific">Pseudomonas costantinii</name>
    <dbReference type="NCBI Taxonomy" id="168469"/>
    <lineage>
        <taxon>Bacteria</taxon>
        <taxon>Pseudomonadati</taxon>
        <taxon>Pseudomonadota</taxon>
        <taxon>Gammaproteobacteria</taxon>
        <taxon>Pseudomonadales</taxon>
        <taxon>Pseudomonadaceae</taxon>
        <taxon>Pseudomonas</taxon>
    </lineage>
</organism>
<reference evidence="5 7" key="2">
    <citation type="submission" date="2016-10" db="EMBL/GenBank/DDBJ databases">
        <authorList>
            <person name="Varghese N."/>
            <person name="Submissions S."/>
        </authorList>
    </citation>
    <scope>NUCLEOTIDE SEQUENCE [LARGE SCALE GENOMIC DNA]</scope>
    <source>
        <strain evidence="5 7">BS2773</strain>
    </source>
</reference>
<dbReference type="Gene3D" id="2.40.37.20">
    <property type="entry name" value="D-serine dehydratase-like domain"/>
    <property type="match status" value="1"/>
</dbReference>
<feature type="domain" description="D-serine dehydratase-like" evidence="3">
    <location>
        <begin position="256"/>
        <end position="364"/>
    </location>
</feature>
<dbReference type="GO" id="GO:0008721">
    <property type="term" value="F:D-serine ammonia-lyase activity"/>
    <property type="evidence" value="ECO:0007669"/>
    <property type="project" value="TreeGrafter"/>
</dbReference>
<keyword evidence="2" id="KW-0456">Lyase</keyword>
<dbReference type="AlphaFoldDB" id="A0A1S2V3C4"/>
<dbReference type="EMBL" id="MDDR01000021">
    <property type="protein sequence ID" value="OIN53223.1"/>
    <property type="molecule type" value="Genomic_DNA"/>
</dbReference>
<evidence type="ECO:0000313" key="7">
    <source>
        <dbReference type="Proteomes" id="UP000182179"/>
    </source>
</evidence>
<dbReference type="PANTHER" id="PTHR28004:SF2">
    <property type="entry name" value="D-SERINE DEHYDRATASE"/>
    <property type="match status" value="1"/>
</dbReference>
<proteinExistence type="inferred from homology"/>
<dbReference type="SMART" id="SM01119">
    <property type="entry name" value="D-ser_dehydrat"/>
    <property type="match status" value="1"/>
</dbReference>
<dbReference type="InterPro" id="IPR042208">
    <property type="entry name" value="D-ser_dehydrat-like_sf"/>
</dbReference>
<gene>
    <name evidence="4" type="ORF">BFL40_11330</name>
    <name evidence="5" type="ORF">SAMN04515675_0211</name>
</gene>
<dbReference type="Pfam" id="PF14031">
    <property type="entry name" value="D-ser_dehydrat"/>
    <property type="match status" value="1"/>
</dbReference>
<dbReference type="GO" id="GO:0036088">
    <property type="term" value="P:D-serine catabolic process"/>
    <property type="evidence" value="ECO:0007669"/>
    <property type="project" value="TreeGrafter"/>
</dbReference>
<dbReference type="Gene3D" id="3.20.20.10">
    <property type="entry name" value="Alanine racemase"/>
    <property type="match status" value="1"/>
</dbReference>
<dbReference type="Pfam" id="PF01168">
    <property type="entry name" value="Ala_racemase_N"/>
    <property type="match status" value="1"/>
</dbReference>
<dbReference type="Proteomes" id="UP000181661">
    <property type="component" value="Unassembled WGS sequence"/>
</dbReference>
<evidence type="ECO:0000256" key="2">
    <source>
        <dbReference type="ARBA" id="ARBA00023239"/>
    </source>
</evidence>
<evidence type="ECO:0000313" key="6">
    <source>
        <dbReference type="Proteomes" id="UP000181661"/>
    </source>
</evidence>
<dbReference type="InterPro" id="IPR001608">
    <property type="entry name" value="Ala_racemase_N"/>
</dbReference>
<dbReference type="InterPro" id="IPR026956">
    <property type="entry name" value="D-ser_dehydrat-like_dom"/>
</dbReference>
<name>A0A1S2V3C4_9PSED</name>
<dbReference type="PANTHER" id="PTHR28004">
    <property type="entry name" value="ZGC:162816-RELATED"/>
    <property type="match status" value="1"/>
</dbReference>
<dbReference type="EMBL" id="FNTS01000002">
    <property type="protein sequence ID" value="SED19462.1"/>
    <property type="molecule type" value="Genomic_DNA"/>
</dbReference>